<reference evidence="2 3" key="1">
    <citation type="submission" date="2012-05" db="EMBL/GenBank/DDBJ databases">
        <title>Finished chromosome of genome of Chamaesiphon sp. PCC 6605.</title>
        <authorList>
            <consortium name="US DOE Joint Genome Institute"/>
            <person name="Gugger M."/>
            <person name="Coursin T."/>
            <person name="Rippka R."/>
            <person name="Tandeau De Marsac N."/>
            <person name="Huntemann M."/>
            <person name="Wei C.-L."/>
            <person name="Han J."/>
            <person name="Detter J.C."/>
            <person name="Han C."/>
            <person name="Tapia R."/>
            <person name="Chen A."/>
            <person name="Kyrpides N."/>
            <person name="Mavromatis K."/>
            <person name="Markowitz V."/>
            <person name="Szeto E."/>
            <person name="Ivanova N."/>
            <person name="Pagani I."/>
            <person name="Pati A."/>
            <person name="Goodwin L."/>
            <person name="Nordberg H.P."/>
            <person name="Cantor M.N."/>
            <person name="Hua S.X."/>
            <person name="Woyke T."/>
            <person name="Kerfeld C.A."/>
        </authorList>
    </citation>
    <scope>NUCLEOTIDE SEQUENCE [LARGE SCALE GENOMIC DNA]</scope>
    <source>
        <strain evidence="3">ATCC 27169 / PCC 6605</strain>
    </source>
</reference>
<evidence type="ECO:0000313" key="2">
    <source>
        <dbReference type="EMBL" id="AFY92220.1"/>
    </source>
</evidence>
<dbReference type="PATRIC" id="fig|1173020.3.peg.1131"/>
<dbReference type="InterPro" id="IPR016040">
    <property type="entry name" value="NAD(P)-bd_dom"/>
</dbReference>
<dbReference type="Gene3D" id="3.40.50.720">
    <property type="entry name" value="NAD(P)-binding Rossmann-like Domain"/>
    <property type="match status" value="1"/>
</dbReference>
<dbReference type="HOGENOM" id="CLU_025711_4_5_3"/>
<name>K9UBL0_CHAP6</name>
<dbReference type="Pfam" id="PF13460">
    <property type="entry name" value="NAD_binding_10"/>
    <property type="match status" value="1"/>
</dbReference>
<keyword evidence="3" id="KW-1185">Reference proteome</keyword>
<sequence>MKIAIIGASRGIGAELLKAAIEDSHEVTALVRDPAKLNANIPGLKVIKGDILDPSSVAAAIAGQEAICICIGIPPTRKPVDVFSRGTQNILGAIETGSNQKLILVTGIGAGDSKGHGGFFYDRILNPLLLANNYADKDRAESLVKASNIDWLIVRPGFLTDGPQTGKYRVIDNLSGVTAGKISRADVADFILKQLASPTHFGKTPLLMY</sequence>
<dbReference type="InterPro" id="IPR036291">
    <property type="entry name" value="NAD(P)-bd_dom_sf"/>
</dbReference>
<dbReference type="CDD" id="cd05244">
    <property type="entry name" value="BVR-B_like_SDR_a"/>
    <property type="match status" value="1"/>
</dbReference>
<dbReference type="EMBL" id="CP003600">
    <property type="protein sequence ID" value="AFY92220.1"/>
    <property type="molecule type" value="Genomic_DNA"/>
</dbReference>
<feature type="domain" description="NAD(P)-binding" evidence="1">
    <location>
        <begin position="7"/>
        <end position="198"/>
    </location>
</feature>
<dbReference type="RefSeq" id="WP_015158412.1">
    <property type="nucleotide sequence ID" value="NC_019697.1"/>
</dbReference>
<accession>K9UBL0</accession>
<dbReference type="SUPFAM" id="SSF51735">
    <property type="entry name" value="NAD(P)-binding Rossmann-fold domains"/>
    <property type="match status" value="1"/>
</dbReference>
<dbReference type="eggNOG" id="COG0702">
    <property type="taxonomic scope" value="Bacteria"/>
</dbReference>
<dbReference type="STRING" id="1173020.Cha6605_0969"/>
<dbReference type="AlphaFoldDB" id="K9UBL0"/>
<organism evidence="2 3">
    <name type="scientific">Chamaesiphon minutus (strain ATCC 27169 / PCC 6605)</name>
    <dbReference type="NCBI Taxonomy" id="1173020"/>
    <lineage>
        <taxon>Bacteria</taxon>
        <taxon>Bacillati</taxon>
        <taxon>Cyanobacteriota</taxon>
        <taxon>Cyanophyceae</taxon>
        <taxon>Gomontiellales</taxon>
        <taxon>Chamaesiphonaceae</taxon>
        <taxon>Chamaesiphon</taxon>
    </lineage>
</organism>
<dbReference type="KEGG" id="cmp:Cha6605_0969"/>
<gene>
    <name evidence="2" type="ORF">Cha6605_0969</name>
</gene>
<protein>
    <submittedName>
        <fullName evidence="2">Putative NADH-flavin reductase</fullName>
    </submittedName>
</protein>
<dbReference type="Proteomes" id="UP000010366">
    <property type="component" value="Chromosome"/>
</dbReference>
<evidence type="ECO:0000313" key="3">
    <source>
        <dbReference type="Proteomes" id="UP000010366"/>
    </source>
</evidence>
<dbReference type="OrthoDB" id="9785372at2"/>
<dbReference type="PANTHER" id="PTHR15020">
    <property type="entry name" value="FLAVIN REDUCTASE-RELATED"/>
    <property type="match status" value="1"/>
</dbReference>
<dbReference type="PANTHER" id="PTHR15020:SF50">
    <property type="entry name" value="UPF0659 PROTEIN YMR090W"/>
    <property type="match status" value="1"/>
</dbReference>
<evidence type="ECO:0000259" key="1">
    <source>
        <dbReference type="Pfam" id="PF13460"/>
    </source>
</evidence>
<proteinExistence type="predicted"/>